<evidence type="ECO:0000256" key="4">
    <source>
        <dbReference type="ARBA" id="ARBA00022807"/>
    </source>
</evidence>
<evidence type="ECO:0000259" key="6">
    <source>
        <dbReference type="PROSITE" id="PS51935"/>
    </source>
</evidence>
<dbReference type="PANTHER" id="PTHR47359">
    <property type="entry name" value="PEPTIDOGLYCAN DL-ENDOPEPTIDASE CWLO"/>
    <property type="match status" value="1"/>
</dbReference>
<dbReference type="PANTHER" id="PTHR47359:SF3">
    <property type="entry name" value="NLP_P60 DOMAIN-CONTAINING PROTEIN-RELATED"/>
    <property type="match status" value="1"/>
</dbReference>
<organism evidence="7 8">
    <name type="scientific">[Mycobacterium] crassicus</name>
    <dbReference type="NCBI Taxonomy" id="2872309"/>
    <lineage>
        <taxon>Bacteria</taxon>
        <taxon>Bacillati</taxon>
        <taxon>Actinomycetota</taxon>
        <taxon>Actinomycetes</taxon>
        <taxon>Mycobacteriales</taxon>
        <taxon>Mycobacteriaceae</taxon>
        <taxon>Mycolicibacter</taxon>
    </lineage>
</organism>
<sequence>MKRVYATAIALAAALAPLSVAAPAGADPQSQSGQSQLIDRVVQRALSQRGVPFVYGGGDVSGPTNGARAAAHTTGGVRGIAGLPGGPAAGIPGSPVAIPGSPAVIPGSPTTGIPGGPLVAGSATPGLPGATIPPTPALPDLTTVGFDASGLIQYAYAGAGIKMPRTSGEQCSVGHKVAPAQARPGDLLCYGPGGSQSVAMYLGNNQMIEGTSPVVAVSPARTSNMVPYLTRVIG</sequence>
<feature type="signal peptide" evidence="5">
    <location>
        <begin position="1"/>
        <end position="26"/>
    </location>
</feature>
<comment type="similarity">
    <text evidence="1">Belongs to the peptidase C40 family.</text>
</comment>
<accession>A0ABU5XHV6</accession>
<proteinExistence type="inferred from homology"/>
<dbReference type="NCBIfam" id="NF033743">
    <property type="entry name" value="NlpC_inact_RipD"/>
    <property type="match status" value="1"/>
</dbReference>
<evidence type="ECO:0000256" key="5">
    <source>
        <dbReference type="SAM" id="SignalP"/>
    </source>
</evidence>
<dbReference type="EMBL" id="JAYJJR010000007">
    <property type="protein sequence ID" value="MEB3021875.1"/>
    <property type="molecule type" value="Genomic_DNA"/>
</dbReference>
<feature type="chain" id="PRO_5046080058" evidence="5">
    <location>
        <begin position="27"/>
        <end position="234"/>
    </location>
</feature>
<feature type="domain" description="NlpC/P60" evidence="6">
    <location>
        <begin position="98"/>
        <end position="234"/>
    </location>
</feature>
<evidence type="ECO:0000256" key="2">
    <source>
        <dbReference type="ARBA" id="ARBA00022670"/>
    </source>
</evidence>
<reference evidence="7 8" key="1">
    <citation type="submission" date="2023-12" db="EMBL/GenBank/DDBJ databases">
        <title>Description of new species of Mycobacterium terrae complex isolated from sewage at the Sao Paulo Zoological Park Foundation in Brazil.</title>
        <authorList>
            <person name="Romagnoli C.L."/>
            <person name="Conceicao E.C."/>
            <person name="Machado E."/>
            <person name="Barreto L.B.P.F."/>
            <person name="Sharma A."/>
            <person name="Silva N.M."/>
            <person name="Marques L.E."/>
            <person name="Juliana M.A."/>
            <person name="Lourenco M.C.S."/>
            <person name="Digiampietri L.A."/>
            <person name="Suffys P.N."/>
            <person name="Viana-Niero C."/>
        </authorList>
    </citation>
    <scope>NUCLEOTIDE SEQUENCE [LARGE SCALE GENOMIC DNA]</scope>
    <source>
        <strain evidence="7 8">MYC098</strain>
    </source>
</reference>
<dbReference type="InterPro" id="IPR000064">
    <property type="entry name" value="NLP_P60_dom"/>
</dbReference>
<dbReference type="SUPFAM" id="SSF54001">
    <property type="entry name" value="Cysteine proteinases"/>
    <property type="match status" value="1"/>
</dbReference>
<evidence type="ECO:0000256" key="1">
    <source>
        <dbReference type="ARBA" id="ARBA00007074"/>
    </source>
</evidence>
<dbReference type="Pfam" id="PF00877">
    <property type="entry name" value="NLPC_P60"/>
    <property type="match status" value="1"/>
</dbReference>
<keyword evidence="8" id="KW-1185">Reference proteome</keyword>
<evidence type="ECO:0000313" key="8">
    <source>
        <dbReference type="Proteomes" id="UP001299596"/>
    </source>
</evidence>
<dbReference type="PROSITE" id="PS51935">
    <property type="entry name" value="NLPC_P60"/>
    <property type="match status" value="1"/>
</dbReference>
<comment type="caution">
    <text evidence="7">The sequence shown here is derived from an EMBL/GenBank/DDBJ whole genome shotgun (WGS) entry which is preliminary data.</text>
</comment>
<keyword evidence="5" id="KW-0732">Signal</keyword>
<keyword evidence="4" id="KW-0788">Thiol protease</keyword>
<gene>
    <name evidence="7" type="primary">ripD</name>
    <name evidence="7" type="ORF">K6T79_12515</name>
</gene>
<keyword evidence="3" id="KW-0378">Hydrolase</keyword>
<dbReference type="Gene3D" id="3.90.1720.10">
    <property type="entry name" value="endopeptidase domain like (from Nostoc punctiforme)"/>
    <property type="match status" value="1"/>
</dbReference>
<evidence type="ECO:0000313" key="7">
    <source>
        <dbReference type="EMBL" id="MEB3021875.1"/>
    </source>
</evidence>
<dbReference type="InterPro" id="IPR051794">
    <property type="entry name" value="PG_Endopeptidase_C40"/>
</dbReference>
<name>A0ABU5XHV6_9MYCO</name>
<evidence type="ECO:0000256" key="3">
    <source>
        <dbReference type="ARBA" id="ARBA00022801"/>
    </source>
</evidence>
<dbReference type="RefSeq" id="WP_225403719.1">
    <property type="nucleotide sequence ID" value="NZ_JAYJJR010000007.1"/>
</dbReference>
<keyword evidence="2" id="KW-0645">Protease</keyword>
<dbReference type="Proteomes" id="UP001299596">
    <property type="component" value="Unassembled WGS sequence"/>
</dbReference>
<protein>
    <submittedName>
        <fullName evidence="7">NlpC/P60 family peptidoglycan-binding protein RipD</fullName>
    </submittedName>
</protein>
<dbReference type="InterPro" id="IPR038765">
    <property type="entry name" value="Papain-like_cys_pep_sf"/>
</dbReference>